<proteinExistence type="predicted"/>
<reference evidence="1 2" key="1">
    <citation type="submission" date="2018-03" db="EMBL/GenBank/DDBJ databases">
        <authorList>
            <person name="Nguyen K."/>
            <person name="Fouts D."/>
            <person name="Sutton G."/>
        </authorList>
    </citation>
    <scope>NUCLEOTIDE SEQUENCE [LARGE SCALE GENOMIC DNA]</scope>
    <source>
        <strain evidence="1 2">AU14328</strain>
    </source>
</reference>
<organism evidence="1 2">
    <name type="scientific">Burkholderia multivorans</name>
    <dbReference type="NCBI Taxonomy" id="87883"/>
    <lineage>
        <taxon>Bacteria</taxon>
        <taxon>Pseudomonadati</taxon>
        <taxon>Pseudomonadota</taxon>
        <taxon>Betaproteobacteria</taxon>
        <taxon>Burkholderiales</taxon>
        <taxon>Burkholderiaceae</taxon>
        <taxon>Burkholderia</taxon>
        <taxon>Burkholderia cepacia complex</taxon>
    </lineage>
</organism>
<dbReference type="RefSeq" id="WP_060041479.1">
    <property type="nucleotide sequence ID" value="NZ_LPDN01000018.1"/>
</dbReference>
<dbReference type="EMBL" id="PVFR01000033">
    <property type="protein sequence ID" value="PRE50098.1"/>
    <property type="molecule type" value="Genomic_DNA"/>
</dbReference>
<comment type="caution">
    <text evidence="1">The sequence shown here is derived from an EMBL/GenBank/DDBJ whole genome shotgun (WGS) entry which is preliminary data.</text>
</comment>
<sequence length="589" mass="65924">MPFDYLAAFPIPAHVIPSRLRELLEPVGLSPSQFVEVASKQERDPHGEQAEHFHLLMAVVPGLDDGPMEVLSETRGGVVEYSAPAGDELGCSANFCPSISGHDYIVAAWGDGSFYTFNLAEKVWMTLGLTPRCVGNDQQRLVYDDLELPEFGVAEGEVSSEYHWSLKRAVSWRMSNEYLRRYLWLRGARGVRVFYYSVLLPDVPEIRAIMDGEPHVFRKPTDGVAWYELDIREHKGRLLLQLWASVEAVMPELCPEQTAEGIQWPGDTQPMTHARADALVGHDLVYLDDRFLQKYEQSVFYDSTPAFVWEQWYCSPSYRGQWAFTECRRIGRNLIQVPMRELYKPKPDREIVHARSFAVDPSDLAHVDLDEEHVVAKVQRLLDVLLRLGDGLSALGATVGLSKSAVELTGFDRAEVAANGWLAYPALSRLAQVAPLNMTQQMFLARCKGLHEVWQRVPNGYLKSLLERAGCPRVAVKEQGSLRLLQALLNVIERLNAHEEASDAFASGREPEGWNDRNEAMAPLFLNNDLRIADAHEAVEQCLTTLQRLGFDTANVNAGYGRALDFVLDGVINALGAVAAAIEKLIRPA</sequence>
<name>A0AB37AT61_9BURK</name>
<evidence type="ECO:0000313" key="2">
    <source>
        <dbReference type="Proteomes" id="UP000237811"/>
    </source>
</evidence>
<accession>A0AB37AT61</accession>
<dbReference type="Proteomes" id="UP000237811">
    <property type="component" value="Unassembled WGS sequence"/>
</dbReference>
<dbReference type="AlphaFoldDB" id="A0AB37AT61"/>
<evidence type="ECO:0000313" key="1">
    <source>
        <dbReference type="EMBL" id="PRE50098.1"/>
    </source>
</evidence>
<protein>
    <submittedName>
        <fullName evidence="1">Uncharacterized protein</fullName>
    </submittedName>
</protein>
<gene>
    <name evidence="1" type="ORF">C6P99_12045</name>
</gene>